<feature type="binding site" description="distal binding residue" evidence="6">
    <location>
        <position position="199"/>
    </location>
    <ligand>
        <name>heme</name>
        <dbReference type="ChEBI" id="CHEBI:30413"/>
    </ligand>
    <ligandPart>
        <name>Fe</name>
        <dbReference type="ChEBI" id="CHEBI:18248"/>
    </ligandPart>
</feature>
<dbReference type="InterPro" id="IPR012292">
    <property type="entry name" value="Globin/Proto"/>
</dbReference>
<dbReference type="PANTHER" id="PTHR47366">
    <property type="entry name" value="TWO-ON-TWO HEMOGLOBIN-3"/>
    <property type="match status" value="1"/>
</dbReference>
<keyword evidence="1" id="KW-0813">Transport</keyword>
<evidence type="ECO:0000313" key="8">
    <source>
        <dbReference type="EMBL" id="NLS08753.1"/>
    </source>
</evidence>
<organism evidence="8 9">
    <name type="scientific">Nesterenkonia sedimenti</name>
    <dbReference type="NCBI Taxonomy" id="1463632"/>
    <lineage>
        <taxon>Bacteria</taxon>
        <taxon>Bacillati</taxon>
        <taxon>Actinomycetota</taxon>
        <taxon>Actinomycetes</taxon>
        <taxon>Micrococcales</taxon>
        <taxon>Micrococcaceae</taxon>
        <taxon>Nesterenkonia</taxon>
    </lineage>
</organism>
<dbReference type="GO" id="GO:0019825">
    <property type="term" value="F:oxygen binding"/>
    <property type="evidence" value="ECO:0007669"/>
    <property type="project" value="InterPro"/>
</dbReference>
<sequence>MDKDRDDAASPQLPEFSRRLGAPIATVKPAGKPPSNVTGRPGSEDGPAVPHQPGPPRPKDLGFMPGPDGRPVPQDENPDEVNPHSFYAQVGGHETFKKIVDVFYDQVAEDPEFRAMYPEEDLEPAKERLLMFLEQYWGGPRRYQAQRGHPRLRMRHMPFRVDAAARDTWLRYMRRAAEAAELSAMHEAELWDYLERAAHSMVNS</sequence>
<dbReference type="InterPro" id="IPR001486">
    <property type="entry name" value="Hemoglobin_trunc"/>
</dbReference>
<dbReference type="InterPro" id="IPR044203">
    <property type="entry name" value="GlbO/GLB3-like"/>
</dbReference>
<dbReference type="Proteomes" id="UP000523139">
    <property type="component" value="Unassembled WGS sequence"/>
</dbReference>
<dbReference type="GO" id="GO:0020037">
    <property type="term" value="F:heme binding"/>
    <property type="evidence" value="ECO:0007669"/>
    <property type="project" value="InterPro"/>
</dbReference>
<dbReference type="SUPFAM" id="SSF46458">
    <property type="entry name" value="Globin-like"/>
    <property type="match status" value="1"/>
</dbReference>
<evidence type="ECO:0000256" key="7">
    <source>
        <dbReference type="SAM" id="MobiDB-lite"/>
    </source>
</evidence>
<dbReference type="InterPro" id="IPR009050">
    <property type="entry name" value="Globin-like_sf"/>
</dbReference>
<dbReference type="CDD" id="cd14771">
    <property type="entry name" value="TrHb2_Mt-trHbO-like_O"/>
    <property type="match status" value="1"/>
</dbReference>
<dbReference type="Pfam" id="PF01152">
    <property type="entry name" value="Bac_globin"/>
    <property type="match status" value="1"/>
</dbReference>
<proteinExistence type="inferred from homology"/>
<protein>
    <submittedName>
        <fullName evidence="8">Globin</fullName>
    </submittedName>
</protein>
<dbReference type="PANTHER" id="PTHR47366:SF1">
    <property type="entry name" value="TWO-ON-TWO HEMOGLOBIN-3"/>
    <property type="match status" value="1"/>
</dbReference>
<comment type="caution">
    <text evidence="8">The sequence shown here is derived from an EMBL/GenBank/DDBJ whole genome shotgun (WGS) entry which is preliminary data.</text>
</comment>
<keyword evidence="3" id="KW-0479">Metal-binding</keyword>
<evidence type="ECO:0000256" key="6">
    <source>
        <dbReference type="PIRSR" id="PIRSR601486-1"/>
    </source>
</evidence>
<evidence type="ECO:0000256" key="5">
    <source>
        <dbReference type="ARBA" id="ARBA00034496"/>
    </source>
</evidence>
<accession>A0A7X8YCN0</accession>
<comment type="similarity">
    <text evidence="5">Belongs to the truncated hemoglobin family. Group II subfamily.</text>
</comment>
<evidence type="ECO:0000256" key="2">
    <source>
        <dbReference type="ARBA" id="ARBA00022617"/>
    </source>
</evidence>
<dbReference type="AlphaFoldDB" id="A0A7X8YCN0"/>
<evidence type="ECO:0000313" key="9">
    <source>
        <dbReference type="Proteomes" id="UP000523139"/>
    </source>
</evidence>
<keyword evidence="2 6" id="KW-0349">Heme</keyword>
<dbReference type="EMBL" id="JABAHY010000001">
    <property type="protein sequence ID" value="NLS08753.1"/>
    <property type="molecule type" value="Genomic_DNA"/>
</dbReference>
<dbReference type="GO" id="GO:0005344">
    <property type="term" value="F:oxygen carrier activity"/>
    <property type="evidence" value="ECO:0007669"/>
    <property type="project" value="InterPro"/>
</dbReference>
<evidence type="ECO:0000256" key="1">
    <source>
        <dbReference type="ARBA" id="ARBA00022448"/>
    </source>
</evidence>
<keyword evidence="9" id="KW-1185">Reference proteome</keyword>
<evidence type="ECO:0000256" key="4">
    <source>
        <dbReference type="ARBA" id="ARBA00023004"/>
    </source>
</evidence>
<evidence type="ECO:0000256" key="3">
    <source>
        <dbReference type="ARBA" id="ARBA00022723"/>
    </source>
</evidence>
<gene>
    <name evidence="8" type="ORF">HGQ17_01775</name>
</gene>
<dbReference type="GO" id="GO:0046872">
    <property type="term" value="F:metal ion binding"/>
    <property type="evidence" value="ECO:0007669"/>
    <property type="project" value="UniProtKB-KW"/>
</dbReference>
<name>A0A7X8YCN0_9MICC</name>
<reference evidence="8 9" key="1">
    <citation type="submission" date="2020-04" db="EMBL/GenBank/DDBJ databases">
        <title>Nesterenkonia sp. nov., isolated from marine sediment.</title>
        <authorList>
            <person name="Zhang G."/>
        </authorList>
    </citation>
    <scope>NUCLEOTIDE SEQUENCE [LARGE SCALE GENOMIC DNA]</scope>
    <source>
        <strain evidence="8 9">MY13</strain>
    </source>
</reference>
<keyword evidence="4" id="KW-0408">Iron</keyword>
<feature type="region of interest" description="Disordered" evidence="7">
    <location>
        <begin position="1"/>
        <end position="85"/>
    </location>
</feature>
<dbReference type="Gene3D" id="1.10.490.10">
    <property type="entry name" value="Globins"/>
    <property type="match status" value="1"/>
</dbReference>